<keyword evidence="4" id="KW-0539">Nucleus</keyword>
<dbReference type="GO" id="GO:0005634">
    <property type="term" value="C:nucleus"/>
    <property type="evidence" value="ECO:0007669"/>
    <property type="project" value="UniProtKB-SubCell"/>
</dbReference>
<dbReference type="GO" id="GO:0003677">
    <property type="term" value="F:DNA binding"/>
    <property type="evidence" value="ECO:0007669"/>
    <property type="project" value="UniProtKB-KW"/>
</dbReference>
<evidence type="ECO:0000313" key="10">
    <source>
        <dbReference type="Proteomes" id="UP001642260"/>
    </source>
</evidence>
<dbReference type="EMBL" id="CAKOAT010230709">
    <property type="protein sequence ID" value="CAH8357276.1"/>
    <property type="molecule type" value="Genomic_DNA"/>
</dbReference>
<keyword evidence="10" id="KW-1185">Reference proteome</keyword>
<comment type="subcellular location">
    <subcellularLocation>
        <location evidence="1">Nucleus</location>
    </subcellularLocation>
</comment>
<evidence type="ECO:0000256" key="6">
    <source>
        <dbReference type="SAM" id="Phobius"/>
    </source>
</evidence>
<dbReference type="PANTHER" id="PTHR10641:SF1309">
    <property type="entry name" value="TRANSCRIPTION FACTOR MYB51"/>
    <property type="match status" value="1"/>
</dbReference>
<evidence type="ECO:0000256" key="4">
    <source>
        <dbReference type="ARBA" id="ARBA00023242"/>
    </source>
</evidence>
<dbReference type="InterPro" id="IPR001005">
    <property type="entry name" value="SANT/Myb"/>
</dbReference>
<evidence type="ECO:0000256" key="5">
    <source>
        <dbReference type="SAM" id="MobiDB-lite"/>
    </source>
</evidence>
<dbReference type="InterPro" id="IPR015495">
    <property type="entry name" value="Myb_TF_plants"/>
</dbReference>
<feature type="transmembrane region" description="Helical" evidence="6">
    <location>
        <begin position="12"/>
        <end position="37"/>
    </location>
</feature>
<gene>
    <name evidence="9" type="ORF">ERUC_LOCUS23031</name>
</gene>
<keyword evidence="3" id="KW-0238">DNA-binding</keyword>
<feature type="domain" description="Myb-like" evidence="7">
    <location>
        <begin position="69"/>
        <end position="121"/>
    </location>
</feature>
<dbReference type="SMART" id="SM00717">
    <property type="entry name" value="SANT"/>
    <property type="match status" value="2"/>
</dbReference>
<dbReference type="InterPro" id="IPR017930">
    <property type="entry name" value="Myb_dom"/>
</dbReference>
<feature type="domain" description="HTH myb-type" evidence="8">
    <location>
        <begin position="72"/>
        <end position="121"/>
    </location>
</feature>
<dbReference type="FunFam" id="1.10.10.60:FF:000001">
    <property type="entry name" value="MYB-related transcription factor"/>
    <property type="match status" value="1"/>
</dbReference>
<dbReference type="PROSITE" id="PS50090">
    <property type="entry name" value="MYB_LIKE"/>
    <property type="match status" value="2"/>
</dbReference>
<dbReference type="PANTHER" id="PTHR10641">
    <property type="entry name" value="MYB FAMILY TRANSCRIPTION FACTOR"/>
    <property type="match status" value="1"/>
</dbReference>
<proteinExistence type="predicted"/>
<dbReference type="Gene3D" id="1.10.10.60">
    <property type="entry name" value="Homeodomain-like"/>
    <property type="match status" value="2"/>
</dbReference>
<feature type="region of interest" description="Disordered" evidence="5">
    <location>
        <begin position="259"/>
        <end position="289"/>
    </location>
</feature>
<evidence type="ECO:0000313" key="9">
    <source>
        <dbReference type="EMBL" id="CAH8357276.1"/>
    </source>
</evidence>
<keyword evidence="2" id="KW-0677">Repeat</keyword>
<dbReference type="Pfam" id="PF00249">
    <property type="entry name" value="Myb_DNA-binding"/>
    <property type="match status" value="2"/>
</dbReference>
<dbReference type="Proteomes" id="UP001642260">
    <property type="component" value="Unassembled WGS sequence"/>
</dbReference>
<evidence type="ECO:0000256" key="3">
    <source>
        <dbReference type="ARBA" id="ARBA00023125"/>
    </source>
</evidence>
<dbReference type="CDD" id="cd00167">
    <property type="entry name" value="SANT"/>
    <property type="match status" value="2"/>
</dbReference>
<dbReference type="FunFam" id="1.10.10.60:FF:000873">
    <property type="match status" value="1"/>
</dbReference>
<evidence type="ECO:0000259" key="8">
    <source>
        <dbReference type="PROSITE" id="PS51294"/>
    </source>
</evidence>
<organism evidence="9 10">
    <name type="scientific">Eruca vesicaria subsp. sativa</name>
    <name type="common">Garden rocket</name>
    <name type="synonym">Eruca sativa</name>
    <dbReference type="NCBI Taxonomy" id="29727"/>
    <lineage>
        <taxon>Eukaryota</taxon>
        <taxon>Viridiplantae</taxon>
        <taxon>Streptophyta</taxon>
        <taxon>Embryophyta</taxon>
        <taxon>Tracheophyta</taxon>
        <taxon>Spermatophyta</taxon>
        <taxon>Magnoliopsida</taxon>
        <taxon>eudicotyledons</taxon>
        <taxon>Gunneridae</taxon>
        <taxon>Pentapetalae</taxon>
        <taxon>rosids</taxon>
        <taxon>malvids</taxon>
        <taxon>Brassicales</taxon>
        <taxon>Brassicaceae</taxon>
        <taxon>Brassiceae</taxon>
        <taxon>Eruca</taxon>
    </lineage>
</organism>
<feature type="compositionally biased region" description="Low complexity" evidence="5">
    <location>
        <begin position="264"/>
        <end position="278"/>
    </location>
</feature>
<evidence type="ECO:0000259" key="7">
    <source>
        <dbReference type="PROSITE" id="PS50090"/>
    </source>
</evidence>
<dbReference type="AlphaFoldDB" id="A0ABC8KE42"/>
<dbReference type="InterPro" id="IPR009057">
    <property type="entry name" value="Homeodomain-like_sf"/>
</dbReference>
<evidence type="ECO:0000256" key="1">
    <source>
        <dbReference type="ARBA" id="ARBA00004123"/>
    </source>
</evidence>
<comment type="caution">
    <text evidence="9">The sequence shown here is derived from an EMBL/GenBank/DDBJ whole genome shotgun (WGS) entry which is preliminary data.</text>
</comment>
<name>A0ABC8KE42_ERUVS</name>
<sequence length="393" mass="44243">MFELSNQKIMCSIVMIICPLSHFVSTLSFSIFFFSLFHISLGNNRFERDQNNHKNQELKMVRTPCCKAELGLKKGAWTPEEDQKLVSYVNRHGEGGWRTLPEKAGLKRCGKSCRLRWANYLRPDIKRGEFTEDEERSIISLHALHGNKWAAIARGLPGRTDNEIKNHWNTHIKKLLIKKGVDPVTHKSLISDKSENLPEIPEKQNVIQEIITSGDNLDKEEVKNDNKKSGLSSARFLNRVANRFGKRINQSVLSEIIGSGGPLTSTTTSHTTTTTSVTINSESDKSISSSFTPTSSDLLCQMTVNGNATSSPSTFSDASVNDSLMYCDNEDNLGFSNFLNDEDFMMFGESCVDNTEFMKELTSFLQEDVSDDVQVMPVNEHKDNIEETDNYFA</sequence>
<keyword evidence="6" id="KW-1133">Transmembrane helix</keyword>
<reference evidence="9 10" key="1">
    <citation type="submission" date="2022-03" db="EMBL/GenBank/DDBJ databases">
        <authorList>
            <person name="Macdonald S."/>
            <person name="Ahmed S."/>
            <person name="Newling K."/>
        </authorList>
    </citation>
    <scope>NUCLEOTIDE SEQUENCE [LARGE SCALE GENOMIC DNA]</scope>
</reference>
<feature type="domain" description="Myb-like" evidence="7">
    <location>
        <begin position="122"/>
        <end position="172"/>
    </location>
</feature>
<accession>A0ABC8KE42</accession>
<keyword evidence="6" id="KW-0472">Membrane</keyword>
<evidence type="ECO:0000256" key="2">
    <source>
        <dbReference type="ARBA" id="ARBA00022737"/>
    </source>
</evidence>
<protein>
    <submittedName>
        <fullName evidence="9">Uncharacterized protein</fullName>
    </submittedName>
</protein>
<dbReference type="PROSITE" id="PS51294">
    <property type="entry name" value="HTH_MYB"/>
    <property type="match status" value="2"/>
</dbReference>
<dbReference type="SUPFAM" id="SSF46689">
    <property type="entry name" value="Homeodomain-like"/>
    <property type="match status" value="1"/>
</dbReference>
<feature type="domain" description="HTH myb-type" evidence="8">
    <location>
        <begin position="122"/>
        <end position="176"/>
    </location>
</feature>
<keyword evidence="6" id="KW-0812">Transmembrane</keyword>